<accession>A0A1R1QB20</accession>
<dbReference type="InterPro" id="IPR011033">
    <property type="entry name" value="PRC_barrel-like_sf"/>
</dbReference>
<dbReference type="Gene3D" id="2.30.30.240">
    <property type="entry name" value="PRC-barrel domain"/>
    <property type="match status" value="1"/>
</dbReference>
<gene>
    <name evidence="1" type="ORF">SAMN05216337_104050</name>
</gene>
<reference evidence="1 2" key="1">
    <citation type="submission" date="2016-10" db="EMBL/GenBank/DDBJ databases">
        <authorList>
            <person name="de Groot N.N."/>
        </authorList>
    </citation>
    <scope>NUCLEOTIDE SEQUENCE [LARGE SCALE GENOMIC DNA]</scope>
    <source>
        <strain evidence="1 2">R5</strain>
    </source>
</reference>
<dbReference type="PANTHER" id="PTHR36505">
    <property type="entry name" value="BLR1072 PROTEIN"/>
    <property type="match status" value="1"/>
</dbReference>
<dbReference type="Pfam" id="PF05239">
    <property type="entry name" value="PRC"/>
    <property type="match status" value="1"/>
</dbReference>
<name>A0A1R1QB20_9BRAD</name>
<dbReference type="AlphaFoldDB" id="A0A1R1QB20"/>
<sequence length="121" mass="13208">MAYEERETGSLIGSDKVEGTAVYGSDRSRIGSIERVMIDKVSGKVAYAVLGFGGFLGIGDDHYPLPWQSLKFDTGLGGYATGITEDRLSSAPKYSDERSWNWSDPAMARSVDDYYRGIPAP</sequence>
<protein>
    <submittedName>
        <fullName evidence="1">PRC-barrel domain-containing protein</fullName>
    </submittedName>
</protein>
<dbReference type="PANTHER" id="PTHR36505:SF1">
    <property type="entry name" value="BLR1072 PROTEIN"/>
    <property type="match status" value="1"/>
</dbReference>
<dbReference type="EMBL" id="FMZW01000040">
    <property type="protein sequence ID" value="SDE95606.1"/>
    <property type="molecule type" value="Genomic_DNA"/>
</dbReference>
<evidence type="ECO:0000313" key="1">
    <source>
        <dbReference type="EMBL" id="SDE95606.1"/>
    </source>
</evidence>
<organism evidence="1 2">
    <name type="scientific">Bradyrhizobium brasilense</name>
    <dbReference type="NCBI Taxonomy" id="1419277"/>
    <lineage>
        <taxon>Bacteria</taxon>
        <taxon>Pseudomonadati</taxon>
        <taxon>Pseudomonadota</taxon>
        <taxon>Alphaproteobacteria</taxon>
        <taxon>Hyphomicrobiales</taxon>
        <taxon>Nitrobacteraceae</taxon>
        <taxon>Bradyrhizobium</taxon>
    </lineage>
</organism>
<dbReference type="SUPFAM" id="SSF50346">
    <property type="entry name" value="PRC-barrel domain"/>
    <property type="match status" value="1"/>
</dbReference>
<dbReference type="InterPro" id="IPR027275">
    <property type="entry name" value="PRC-brl_dom"/>
</dbReference>
<dbReference type="RefSeq" id="WP_076834015.1">
    <property type="nucleotide sequence ID" value="NZ_FMZW01000040.1"/>
</dbReference>
<accession>A0A1G7H5B0</accession>
<dbReference type="Proteomes" id="UP000199245">
    <property type="component" value="Unassembled WGS sequence"/>
</dbReference>
<proteinExistence type="predicted"/>
<evidence type="ECO:0000313" key="2">
    <source>
        <dbReference type="Proteomes" id="UP000199245"/>
    </source>
</evidence>